<proteinExistence type="predicted"/>
<accession>A0A840VU83</accession>
<evidence type="ECO:0000313" key="1">
    <source>
        <dbReference type="EMBL" id="MBB5480177.1"/>
    </source>
</evidence>
<dbReference type="Pfam" id="PF11746">
    <property type="entry name" value="DUF3303"/>
    <property type="match status" value="1"/>
</dbReference>
<dbReference type="EMBL" id="JACHDP010000001">
    <property type="protein sequence ID" value="MBB5480177.1"/>
    <property type="molecule type" value="Genomic_DNA"/>
</dbReference>
<dbReference type="AlphaFoldDB" id="A0A840VU83"/>
<evidence type="ECO:0000313" key="2">
    <source>
        <dbReference type="Proteomes" id="UP000586947"/>
    </source>
</evidence>
<reference evidence="1 2" key="1">
    <citation type="submission" date="2020-08" db="EMBL/GenBank/DDBJ databases">
        <title>Sequencing the genomes of 1000 actinobacteria strains.</title>
        <authorList>
            <person name="Klenk H.-P."/>
        </authorList>
    </citation>
    <scope>NUCLEOTIDE SEQUENCE [LARGE SCALE GENOMIC DNA]</scope>
    <source>
        <strain evidence="1 2">DSM 103125</strain>
    </source>
</reference>
<evidence type="ECO:0008006" key="3">
    <source>
        <dbReference type="Google" id="ProtNLM"/>
    </source>
</evidence>
<name>A0A840VU83_9ACTN</name>
<comment type="caution">
    <text evidence="1">The sequence shown here is derived from an EMBL/GenBank/DDBJ whole genome shotgun (WGS) entry which is preliminary data.</text>
</comment>
<gene>
    <name evidence="1" type="ORF">HNR20_004682</name>
</gene>
<dbReference type="InterPro" id="IPR021734">
    <property type="entry name" value="DUF3303"/>
</dbReference>
<organism evidence="1 2">
    <name type="scientific">Micromonospora parathelypteridis</name>
    <dbReference type="NCBI Taxonomy" id="1839617"/>
    <lineage>
        <taxon>Bacteria</taxon>
        <taxon>Bacillati</taxon>
        <taxon>Actinomycetota</taxon>
        <taxon>Actinomycetes</taxon>
        <taxon>Micromonosporales</taxon>
        <taxon>Micromonosporaceae</taxon>
        <taxon>Micromonospora</taxon>
    </lineage>
</organism>
<dbReference type="RefSeq" id="WP_184183782.1">
    <property type="nucleotide sequence ID" value="NZ_BMNF01000005.1"/>
</dbReference>
<dbReference type="Proteomes" id="UP000586947">
    <property type="component" value="Unassembled WGS sequence"/>
</dbReference>
<keyword evidence="2" id="KW-1185">Reference proteome</keyword>
<sequence>MLFMVIERFRDNDMVPVYRAVRDRGRQLPDGLEYVDSWVEPTFGRCFQLMRCDDLRLLQQWVLGWRGAGVTFEIVPVVSSADTRAVVAPYLDED</sequence>
<protein>
    <recommendedName>
        <fullName evidence="3">DUF3303 domain-containing protein</fullName>
    </recommendedName>
</protein>